<accession>A0A645CEI1</accession>
<evidence type="ECO:0000313" key="2">
    <source>
        <dbReference type="EMBL" id="MPM75376.1"/>
    </source>
</evidence>
<gene>
    <name evidence="2" type="ORF">SDC9_122368</name>
</gene>
<feature type="region of interest" description="Disordered" evidence="1">
    <location>
        <begin position="161"/>
        <end position="212"/>
    </location>
</feature>
<proteinExistence type="predicted"/>
<sequence length="212" mass="22985">MIAGVIALINLIIGGIENIIRSALSDLEQTISLCREGLRLERLQREGVAHLITDYAVEIMRQRHAVDGDHRSVARGEGEIAEVVARTGRGLDREIARVARKVDALYGCAAAGVKLPLAGVLDRDGTSAGGDGQCSARKGSLRLGESVGSLNRDGQRLRRLRGKQNADKRHAGIRGCGRNRSDQQKQRQRESGGDPSADPEESYHDCPPNMNF</sequence>
<name>A0A645CEI1_9ZZZZ</name>
<protein>
    <submittedName>
        <fullName evidence="2">Uncharacterized protein</fullName>
    </submittedName>
</protein>
<dbReference type="EMBL" id="VSSQ01026585">
    <property type="protein sequence ID" value="MPM75376.1"/>
    <property type="molecule type" value="Genomic_DNA"/>
</dbReference>
<dbReference type="AlphaFoldDB" id="A0A645CEI1"/>
<feature type="compositionally biased region" description="Basic and acidic residues" evidence="1">
    <location>
        <begin position="179"/>
        <end position="192"/>
    </location>
</feature>
<reference evidence="2" key="1">
    <citation type="submission" date="2019-08" db="EMBL/GenBank/DDBJ databases">
        <authorList>
            <person name="Kucharzyk K."/>
            <person name="Murdoch R.W."/>
            <person name="Higgins S."/>
            <person name="Loffler F."/>
        </authorList>
    </citation>
    <scope>NUCLEOTIDE SEQUENCE</scope>
</reference>
<comment type="caution">
    <text evidence="2">The sequence shown here is derived from an EMBL/GenBank/DDBJ whole genome shotgun (WGS) entry which is preliminary data.</text>
</comment>
<evidence type="ECO:0000256" key="1">
    <source>
        <dbReference type="SAM" id="MobiDB-lite"/>
    </source>
</evidence>
<organism evidence="2">
    <name type="scientific">bioreactor metagenome</name>
    <dbReference type="NCBI Taxonomy" id="1076179"/>
    <lineage>
        <taxon>unclassified sequences</taxon>
        <taxon>metagenomes</taxon>
        <taxon>ecological metagenomes</taxon>
    </lineage>
</organism>